<dbReference type="PROSITE" id="PS50109">
    <property type="entry name" value="HIS_KIN"/>
    <property type="match status" value="1"/>
</dbReference>
<evidence type="ECO:0000256" key="9">
    <source>
        <dbReference type="ARBA" id="ARBA00022692"/>
    </source>
</evidence>
<dbReference type="CDD" id="cd10322">
    <property type="entry name" value="SLC5sbd"/>
    <property type="match status" value="1"/>
</dbReference>
<dbReference type="InterPro" id="IPR005467">
    <property type="entry name" value="His_kinase_dom"/>
</dbReference>
<dbReference type="GO" id="GO:0045121">
    <property type="term" value="C:membrane raft"/>
    <property type="evidence" value="ECO:0007669"/>
    <property type="project" value="UniProtKB-SubCell"/>
</dbReference>
<dbReference type="FunFam" id="1.10.287.130:FF:000001">
    <property type="entry name" value="Two-component sensor histidine kinase"/>
    <property type="match status" value="1"/>
</dbReference>
<evidence type="ECO:0000256" key="13">
    <source>
        <dbReference type="ARBA" id="ARBA00022989"/>
    </source>
</evidence>
<dbReference type="RefSeq" id="WP_076420529.1">
    <property type="nucleotide sequence ID" value="NZ_FTNM01000001.1"/>
</dbReference>
<evidence type="ECO:0000256" key="2">
    <source>
        <dbReference type="ARBA" id="ARBA00004236"/>
    </source>
</evidence>
<feature type="transmembrane region" description="Helical" evidence="17">
    <location>
        <begin position="36"/>
        <end position="55"/>
    </location>
</feature>
<dbReference type="SMART" id="SM00387">
    <property type="entry name" value="HATPase_c"/>
    <property type="match status" value="1"/>
</dbReference>
<evidence type="ECO:0000256" key="12">
    <source>
        <dbReference type="ARBA" id="ARBA00022840"/>
    </source>
</evidence>
<sequence>MNYWLVIGVSFCYLALLFGLASWAERRSAAGRSFVGNPYIYALSMAVYCTAWTYYGSVGRAATTGLGYLAIYIGPTLMAPLWWVVLRKIIRICKVQRITTIADFISSRYGKNITLGSIVTIICVLGIIPYISIQLKAIASSLDILTGMNEVGRSPLFGDTSFYIALGLGLFTIVYGTRHVEATERHEGMVTAIAFESLFKLVIFIVAGVFVTYGLFNGFGDIMQQATQLPDFERLMTFDNDSGFSQWFWMVVLSMLAILFLPRQFQVAVVENVNEQHLNKAMWLFPLYLFAINIFVLPIAFGGDLLFGNAGIDADMFVLAIPLSEGQSLLALMVYLGGFSAATSMVIVATIALSVMVSNNLVMPLLVAIPAVKNQYQNQLTKILLFSRRLGILVILLLAYLYYKGVAEYYSLVEVGLVSFAAVAQFAPAIIGGIFWKEGTKNGALAGIVVGSVLWFYTLVVPSMVGVGMLPNSILEHGPLGIAWLKPFELFGLQGMDYISHAMFWSMFLNVGLYIGVSLLSKQTSQERNQAEVFVDIFKYSTVFESSIVWKGTAYIPDIKSLLVNFLGEKKAEVAMKAYKRKYPEPEDESGKADPKLVTYAEKLLSGVIGSSSARIMVSSVVKEEEISIDEVLNILKESQQLISINNELRRKSMELRRATEQLRSANERLKQLDQLKDEFLSTVTHELRTPLTSIRALSEILYDNPEMEREDQEHFLQTIVKESERLTRLITQVLDLERFESGKQKLNLGPVHIEEVVRESVQALEQLVQEKNIDLVVDVQHNLPSINGDKDRLIQVLVNLISNAIKFCNPEHGRIIVSGYYIDGDIKVNVVDNGKGIDPEFHKQIFDKFYQAQNQNIRKPEGSGLGLAISKKIIESHQGRIWVESEVGKGSKFSFVLPVKVNVPANV</sequence>
<feature type="transmembrane region" description="Helical" evidence="17">
    <location>
        <begin position="6"/>
        <end position="24"/>
    </location>
</feature>
<dbReference type="SMART" id="SM00388">
    <property type="entry name" value="HisKA"/>
    <property type="match status" value="1"/>
</dbReference>
<keyword evidence="14" id="KW-0902">Two-component regulatory system</keyword>
<dbReference type="Pfam" id="PF00512">
    <property type="entry name" value="HisKA"/>
    <property type="match status" value="1"/>
</dbReference>
<feature type="coiled-coil region" evidence="16">
    <location>
        <begin position="642"/>
        <end position="683"/>
    </location>
</feature>
<feature type="transmembrane region" description="Helical" evidence="17">
    <location>
        <begin position="67"/>
        <end position="86"/>
    </location>
</feature>
<feature type="transmembrane region" description="Helical" evidence="17">
    <location>
        <begin position="244"/>
        <end position="261"/>
    </location>
</feature>
<dbReference type="InterPro" id="IPR004358">
    <property type="entry name" value="Sig_transdc_His_kin-like_C"/>
</dbReference>
<dbReference type="InterPro" id="IPR003594">
    <property type="entry name" value="HATPase_dom"/>
</dbReference>
<keyword evidence="10" id="KW-0547">Nucleotide-binding</keyword>
<keyword evidence="20" id="KW-1185">Reference proteome</keyword>
<dbReference type="GO" id="GO:0022857">
    <property type="term" value="F:transmembrane transporter activity"/>
    <property type="evidence" value="ECO:0007669"/>
    <property type="project" value="InterPro"/>
</dbReference>
<keyword evidence="13 17" id="KW-1133">Transmembrane helix</keyword>
<dbReference type="CDD" id="cd00082">
    <property type="entry name" value="HisKA"/>
    <property type="match status" value="1"/>
</dbReference>
<evidence type="ECO:0000259" key="18">
    <source>
        <dbReference type="PROSITE" id="PS50109"/>
    </source>
</evidence>
<dbReference type="SUPFAM" id="SSF55874">
    <property type="entry name" value="ATPase domain of HSP90 chaperone/DNA topoisomerase II/histidine kinase"/>
    <property type="match status" value="1"/>
</dbReference>
<evidence type="ECO:0000256" key="1">
    <source>
        <dbReference type="ARBA" id="ARBA00000085"/>
    </source>
</evidence>
<feature type="transmembrane region" description="Helical" evidence="17">
    <location>
        <begin position="498"/>
        <end position="520"/>
    </location>
</feature>
<comment type="catalytic activity">
    <reaction evidence="1">
        <text>ATP + protein L-histidine = ADP + protein N-phospho-L-histidine.</text>
        <dbReference type="EC" id="2.7.13.3"/>
    </reaction>
</comment>
<dbReference type="OrthoDB" id="9764438at2"/>
<dbReference type="InterPro" id="IPR050736">
    <property type="entry name" value="Sensor_HK_Regulatory"/>
</dbReference>
<feature type="transmembrane region" description="Helical" evidence="17">
    <location>
        <begin position="443"/>
        <end position="465"/>
    </location>
</feature>
<evidence type="ECO:0000256" key="10">
    <source>
        <dbReference type="ARBA" id="ARBA00022741"/>
    </source>
</evidence>
<dbReference type="SUPFAM" id="SSF47384">
    <property type="entry name" value="Homodimeric domain of signal transducing histidine kinase"/>
    <property type="match status" value="1"/>
</dbReference>
<dbReference type="CDD" id="cd16922">
    <property type="entry name" value="HATPase_EvgS-ArcB-TorS-like"/>
    <property type="match status" value="1"/>
</dbReference>
<evidence type="ECO:0000256" key="6">
    <source>
        <dbReference type="ARBA" id="ARBA00022475"/>
    </source>
</evidence>
<protein>
    <recommendedName>
        <fullName evidence="5">histidine kinase</fullName>
        <ecNumber evidence="5">2.7.13.3</ecNumber>
    </recommendedName>
</protein>
<dbReference type="Gene3D" id="3.30.565.10">
    <property type="entry name" value="Histidine kinase-like ATPase, C-terminal domain"/>
    <property type="match status" value="1"/>
</dbReference>
<dbReference type="Pfam" id="PF02518">
    <property type="entry name" value="HATPase_c"/>
    <property type="match status" value="1"/>
</dbReference>
<dbReference type="InterPro" id="IPR036097">
    <property type="entry name" value="HisK_dim/P_sf"/>
</dbReference>
<keyword evidence="8" id="KW-0808">Transferase</keyword>
<feature type="domain" description="Histidine kinase" evidence="18">
    <location>
        <begin position="683"/>
        <end position="902"/>
    </location>
</feature>
<dbReference type="InterPro" id="IPR003661">
    <property type="entry name" value="HisK_dim/P_dom"/>
</dbReference>
<evidence type="ECO:0000256" key="14">
    <source>
        <dbReference type="ARBA" id="ARBA00023012"/>
    </source>
</evidence>
<name>A0A1N6TC75_9BACT</name>
<dbReference type="Proteomes" id="UP000185924">
    <property type="component" value="Unassembled WGS sequence"/>
</dbReference>
<comment type="similarity">
    <text evidence="4">Belongs to the sodium:solute symporter (SSF) (TC 2.A.21) family.</text>
</comment>
<evidence type="ECO:0000313" key="19">
    <source>
        <dbReference type="EMBL" id="SIQ50975.1"/>
    </source>
</evidence>
<evidence type="ECO:0000313" key="20">
    <source>
        <dbReference type="Proteomes" id="UP000185924"/>
    </source>
</evidence>
<dbReference type="STRING" id="1077936.SAMN05421545_0238"/>
<reference evidence="20" key="1">
    <citation type="submission" date="2017-01" db="EMBL/GenBank/DDBJ databases">
        <authorList>
            <person name="Varghese N."/>
            <person name="Submissions S."/>
        </authorList>
    </citation>
    <scope>NUCLEOTIDE SEQUENCE [LARGE SCALE GENOMIC DNA]</scope>
    <source>
        <strain evidence="20">DM9</strain>
    </source>
</reference>
<evidence type="ECO:0000256" key="3">
    <source>
        <dbReference type="ARBA" id="ARBA00004314"/>
    </source>
</evidence>
<evidence type="ECO:0000256" key="17">
    <source>
        <dbReference type="SAM" id="Phobius"/>
    </source>
</evidence>
<dbReference type="GO" id="GO:0000155">
    <property type="term" value="F:phosphorelay sensor kinase activity"/>
    <property type="evidence" value="ECO:0007669"/>
    <property type="project" value="InterPro"/>
</dbReference>
<keyword evidence="16" id="KW-0175">Coiled coil</keyword>
<feature type="transmembrane region" description="Helical" evidence="17">
    <location>
        <begin position="415"/>
        <end position="436"/>
    </location>
</feature>
<keyword evidence="11" id="KW-0418">Kinase</keyword>
<feature type="transmembrane region" description="Helical" evidence="17">
    <location>
        <begin position="282"/>
        <end position="301"/>
    </location>
</feature>
<dbReference type="AlphaFoldDB" id="A0A1N6TC75"/>
<comment type="subcellular location">
    <subcellularLocation>
        <location evidence="2">Cell membrane</location>
    </subcellularLocation>
    <subcellularLocation>
        <location evidence="3">Membrane raft</location>
        <topology evidence="3">Multi-pass membrane protein</topology>
    </subcellularLocation>
</comment>
<dbReference type="InterPro" id="IPR036890">
    <property type="entry name" value="HATPase_C_sf"/>
</dbReference>
<evidence type="ECO:0000256" key="15">
    <source>
        <dbReference type="ARBA" id="ARBA00023136"/>
    </source>
</evidence>
<dbReference type="FunFam" id="3.30.565.10:FF:000023">
    <property type="entry name" value="PAS domain-containing sensor histidine kinase"/>
    <property type="match status" value="1"/>
</dbReference>
<feature type="transmembrane region" description="Helical" evidence="17">
    <location>
        <begin position="383"/>
        <end position="403"/>
    </location>
</feature>
<dbReference type="InterPro" id="IPR038377">
    <property type="entry name" value="Na/Glc_symporter_sf"/>
</dbReference>
<dbReference type="GO" id="GO:0005886">
    <property type="term" value="C:plasma membrane"/>
    <property type="evidence" value="ECO:0007669"/>
    <property type="project" value="UniProtKB-SubCell"/>
</dbReference>
<keyword evidence="12" id="KW-0067">ATP-binding</keyword>
<evidence type="ECO:0000256" key="8">
    <source>
        <dbReference type="ARBA" id="ARBA00022679"/>
    </source>
</evidence>
<evidence type="ECO:0000256" key="11">
    <source>
        <dbReference type="ARBA" id="ARBA00022777"/>
    </source>
</evidence>
<accession>A0A1N6TC75</accession>
<dbReference type="GO" id="GO:0005524">
    <property type="term" value="F:ATP binding"/>
    <property type="evidence" value="ECO:0007669"/>
    <property type="project" value="UniProtKB-KW"/>
</dbReference>
<dbReference type="Gene3D" id="1.20.1730.10">
    <property type="entry name" value="Sodium/glucose cotransporter"/>
    <property type="match status" value="1"/>
</dbReference>
<dbReference type="PANTHER" id="PTHR43711:SF1">
    <property type="entry name" value="HISTIDINE KINASE 1"/>
    <property type="match status" value="1"/>
</dbReference>
<feature type="transmembrane region" description="Helical" evidence="17">
    <location>
        <begin position="198"/>
        <end position="216"/>
    </location>
</feature>
<dbReference type="PANTHER" id="PTHR43711">
    <property type="entry name" value="TWO-COMPONENT HISTIDINE KINASE"/>
    <property type="match status" value="1"/>
</dbReference>
<keyword evidence="9 17" id="KW-0812">Transmembrane</keyword>
<evidence type="ECO:0000256" key="4">
    <source>
        <dbReference type="ARBA" id="ARBA00006434"/>
    </source>
</evidence>
<gene>
    <name evidence="19" type="ORF">SAMN05421545_0238</name>
</gene>
<dbReference type="InterPro" id="IPR001734">
    <property type="entry name" value="Na/solute_symporter"/>
</dbReference>
<keyword evidence="7" id="KW-0597">Phosphoprotein</keyword>
<keyword evidence="6" id="KW-1003">Cell membrane</keyword>
<keyword evidence="15 17" id="KW-0472">Membrane</keyword>
<dbReference type="EC" id="2.7.13.3" evidence="5"/>
<feature type="transmembrane region" description="Helical" evidence="17">
    <location>
        <begin position="160"/>
        <end position="177"/>
    </location>
</feature>
<proteinExistence type="inferred from homology"/>
<evidence type="ECO:0000256" key="7">
    <source>
        <dbReference type="ARBA" id="ARBA00022553"/>
    </source>
</evidence>
<organism evidence="19 20">
    <name type="scientific">Pontibacter lucknowensis</name>
    <dbReference type="NCBI Taxonomy" id="1077936"/>
    <lineage>
        <taxon>Bacteria</taxon>
        <taxon>Pseudomonadati</taxon>
        <taxon>Bacteroidota</taxon>
        <taxon>Cytophagia</taxon>
        <taxon>Cytophagales</taxon>
        <taxon>Hymenobacteraceae</taxon>
        <taxon>Pontibacter</taxon>
    </lineage>
</organism>
<evidence type="ECO:0000256" key="5">
    <source>
        <dbReference type="ARBA" id="ARBA00012438"/>
    </source>
</evidence>
<dbReference type="Gene3D" id="1.10.287.130">
    <property type="match status" value="1"/>
</dbReference>
<feature type="transmembrane region" description="Helical" evidence="17">
    <location>
        <begin position="332"/>
        <end position="362"/>
    </location>
</feature>
<evidence type="ECO:0000256" key="16">
    <source>
        <dbReference type="SAM" id="Coils"/>
    </source>
</evidence>
<dbReference type="PRINTS" id="PR00344">
    <property type="entry name" value="BCTRLSENSOR"/>
</dbReference>
<dbReference type="PROSITE" id="PS50283">
    <property type="entry name" value="NA_SOLUT_SYMP_3"/>
    <property type="match status" value="1"/>
</dbReference>
<dbReference type="EMBL" id="FTNM01000001">
    <property type="protein sequence ID" value="SIQ50975.1"/>
    <property type="molecule type" value="Genomic_DNA"/>
</dbReference>
<feature type="transmembrane region" description="Helical" evidence="17">
    <location>
        <begin position="113"/>
        <end position="133"/>
    </location>
</feature>